<accession>A0A4T0WX75</accession>
<protein>
    <recommendedName>
        <fullName evidence="2">PA14 domain-containing protein</fullName>
    </recommendedName>
</protein>
<dbReference type="Pfam" id="PF10528">
    <property type="entry name" value="GLEYA"/>
    <property type="match status" value="1"/>
</dbReference>
<evidence type="ECO:0000313" key="4">
    <source>
        <dbReference type="Proteomes" id="UP000307173"/>
    </source>
</evidence>
<comment type="caution">
    <text evidence="3">The sequence shown here is derived from an EMBL/GenBank/DDBJ whole genome shotgun (WGS) entry which is preliminary data.</text>
</comment>
<keyword evidence="1" id="KW-0732">Signal</keyword>
<dbReference type="AlphaFoldDB" id="A0A4T0WX75"/>
<evidence type="ECO:0000313" key="3">
    <source>
        <dbReference type="EMBL" id="TID17240.1"/>
    </source>
</evidence>
<dbReference type="PROSITE" id="PS51820">
    <property type="entry name" value="PA14"/>
    <property type="match status" value="1"/>
</dbReference>
<dbReference type="InterPro" id="IPR018871">
    <property type="entry name" value="GLEYA_adhesin_domain"/>
</dbReference>
<feature type="signal peptide" evidence="1">
    <location>
        <begin position="1"/>
        <end position="19"/>
    </location>
</feature>
<name>A0A4T0WX75_9ASCO</name>
<proteinExistence type="predicted"/>
<dbReference type="STRING" id="52247.A0A4T0WX75"/>
<dbReference type="EMBL" id="SELW01000637">
    <property type="protein sequence ID" value="TID17240.1"/>
    <property type="molecule type" value="Genomic_DNA"/>
</dbReference>
<dbReference type="OrthoDB" id="3998111at2759"/>
<dbReference type="InterPro" id="IPR037524">
    <property type="entry name" value="PA14/GLEYA"/>
</dbReference>
<dbReference type="Gene3D" id="2.60.120.1560">
    <property type="match status" value="1"/>
</dbReference>
<feature type="chain" id="PRO_5020832597" description="PA14 domain-containing protein" evidence="1">
    <location>
        <begin position="20"/>
        <end position="330"/>
    </location>
</feature>
<organism evidence="3 4">
    <name type="scientific">Pichia inconspicua</name>
    <dbReference type="NCBI Taxonomy" id="52247"/>
    <lineage>
        <taxon>Eukaryota</taxon>
        <taxon>Fungi</taxon>
        <taxon>Dikarya</taxon>
        <taxon>Ascomycota</taxon>
        <taxon>Saccharomycotina</taxon>
        <taxon>Pichiomycetes</taxon>
        <taxon>Pichiales</taxon>
        <taxon>Pichiaceae</taxon>
        <taxon>Pichia</taxon>
    </lineage>
</organism>
<gene>
    <name evidence="3" type="ORF">CANINC_004040</name>
</gene>
<evidence type="ECO:0000259" key="2">
    <source>
        <dbReference type="PROSITE" id="PS51820"/>
    </source>
</evidence>
<dbReference type="Proteomes" id="UP000307173">
    <property type="component" value="Unassembled WGS sequence"/>
</dbReference>
<reference evidence="3 4" key="1">
    <citation type="journal article" date="2019" name="Front. Genet.">
        <title>Whole-Genome Sequencing of the Opportunistic Yeast Pathogen Candida inconspicua Uncovers Its Hybrid Origin.</title>
        <authorList>
            <person name="Mixao V."/>
            <person name="Hansen A.P."/>
            <person name="Saus E."/>
            <person name="Boekhout T."/>
            <person name="Lass-Florl C."/>
            <person name="Gabaldon T."/>
        </authorList>
    </citation>
    <scope>NUCLEOTIDE SEQUENCE [LARGE SCALE GENOMIC DNA]</scope>
    <source>
        <strain evidence="3 4">CBS 180</strain>
    </source>
</reference>
<keyword evidence="4" id="KW-1185">Reference proteome</keyword>
<sequence length="330" mass="35819">MHILSNCCILLTLLQNCFADIDQQIQQSVDGCTVGGNLQKGLTGTIYQMQSEQSLFTSDANFYKNGAYSANSKGSFVNTQGLNFNFGPEISEIYGVELDNPSFVLEEAALFQAPETGLYKFTLSNIDDGAMVFFGDSAFDCCSGSQATGADGLLFGYKRPNDDSNPSYTSWIYMEAGKLFPFKIVYFNAMSAGSVALMVTTPSGSESSLDTFLYQSSKDSCQQAIAKTSYSVRSSFIHSEGFYGVDISTTVETVDNTPVIVELVTYDTIGARVTSTAFYDGTTTSTASTATFYSSSIYGQIYESFLIYRPQLITTTIYDLPLGQTSATTD</sequence>
<feature type="non-terminal residue" evidence="3">
    <location>
        <position position="330"/>
    </location>
</feature>
<feature type="domain" description="PA14" evidence="2">
    <location>
        <begin position="53"/>
        <end position="213"/>
    </location>
</feature>
<evidence type="ECO:0000256" key="1">
    <source>
        <dbReference type="SAM" id="SignalP"/>
    </source>
</evidence>